<name>A0A085JCG0_9GAMM</name>
<dbReference type="PROSITE" id="PS51855">
    <property type="entry name" value="MGS"/>
    <property type="match status" value="1"/>
</dbReference>
<dbReference type="HAMAP" id="MF_00549">
    <property type="entry name" value="Methylglyoxal_synth"/>
    <property type="match status" value="1"/>
</dbReference>
<sequence>MEQTVRTLGQKKHIALVAHDNCKLSLLEWVKANQQSLALHSLYATGTTGNLINAHCGLQVNPLLSGPLGGDQQVGAMIAEGKVDMLIFFWDPLNAVPHDPDVKALLRLATVWNIPVATNRSTADFIIHSPLYTQNVEIAIPDYPRYMAERLQEPLSKEP</sequence>
<reference evidence="6 7" key="1">
    <citation type="submission" date="2014-05" db="EMBL/GenBank/DDBJ databases">
        <title>ATOL: Assembling a taxonomically balanced genome-scale reconstruction of the evolutionary history of the Enterobacteriaceae.</title>
        <authorList>
            <person name="Plunkett G.III."/>
            <person name="Neeno-Eckwall E.C."/>
            <person name="Glasner J.D."/>
            <person name="Perna N.T."/>
        </authorList>
    </citation>
    <scope>NUCLEOTIDE SEQUENCE [LARGE SCALE GENOMIC DNA]</scope>
    <source>
        <strain evidence="6 7">ATCC 33301</strain>
    </source>
</reference>
<evidence type="ECO:0000256" key="1">
    <source>
        <dbReference type="ARBA" id="ARBA00006287"/>
    </source>
</evidence>
<organism evidence="6 7">
    <name type="scientific">Tatumella ptyseos ATCC 33301</name>
    <dbReference type="NCBI Taxonomy" id="1005995"/>
    <lineage>
        <taxon>Bacteria</taxon>
        <taxon>Pseudomonadati</taxon>
        <taxon>Pseudomonadota</taxon>
        <taxon>Gammaproteobacteria</taxon>
        <taxon>Enterobacterales</taxon>
        <taxon>Erwiniaceae</taxon>
        <taxon>Tatumella</taxon>
    </lineage>
</organism>
<keyword evidence="2 3" id="KW-0456">Lyase</keyword>
<dbReference type="Pfam" id="PF02142">
    <property type="entry name" value="MGS"/>
    <property type="match status" value="1"/>
</dbReference>
<dbReference type="PANTHER" id="PTHR30492:SF0">
    <property type="entry name" value="METHYLGLYOXAL SYNTHASE"/>
    <property type="match status" value="1"/>
</dbReference>
<dbReference type="EC" id="4.2.3.3" evidence="3"/>
<dbReference type="SUPFAM" id="SSF52335">
    <property type="entry name" value="Methylglyoxal synthase-like"/>
    <property type="match status" value="1"/>
</dbReference>
<evidence type="ECO:0000256" key="3">
    <source>
        <dbReference type="HAMAP-Rule" id="MF_00549"/>
    </source>
</evidence>
<dbReference type="NCBIfam" id="TIGR00160">
    <property type="entry name" value="MGSA"/>
    <property type="match status" value="1"/>
</dbReference>
<feature type="binding site" evidence="3">
    <location>
        <position position="23"/>
    </location>
    <ligand>
        <name>substrate</name>
    </ligand>
</feature>
<dbReference type="Proteomes" id="UP000028602">
    <property type="component" value="Unassembled WGS sequence"/>
</dbReference>
<keyword evidence="7" id="KW-1185">Reference proteome</keyword>
<dbReference type="PIRSF" id="PIRSF006614">
    <property type="entry name" value="Methylglyox_syn"/>
    <property type="match status" value="1"/>
</dbReference>
<feature type="binding site" evidence="3">
    <location>
        <position position="98"/>
    </location>
    <ligand>
        <name>substrate</name>
    </ligand>
</feature>
<gene>
    <name evidence="3 6" type="primary">mgsA</name>
    <name evidence="6" type="ORF">GTPT_2691</name>
</gene>
<dbReference type="NCBIfam" id="NF003559">
    <property type="entry name" value="PRK05234.1"/>
    <property type="match status" value="1"/>
</dbReference>
<dbReference type="eggNOG" id="COG1803">
    <property type="taxonomic scope" value="Bacteria"/>
</dbReference>
<dbReference type="PANTHER" id="PTHR30492">
    <property type="entry name" value="METHYLGLYOXAL SYNTHASE"/>
    <property type="match status" value="1"/>
</dbReference>
<dbReference type="FunFam" id="3.40.50.1380:FF:000002">
    <property type="entry name" value="Methylglyoxal synthase"/>
    <property type="match status" value="1"/>
</dbReference>
<dbReference type="Gene3D" id="3.40.50.1380">
    <property type="entry name" value="Methylglyoxal synthase-like domain"/>
    <property type="match status" value="1"/>
</dbReference>
<feature type="binding site" evidence="3">
    <location>
        <begin position="65"/>
        <end position="66"/>
    </location>
    <ligand>
        <name>substrate</name>
    </ligand>
</feature>
<dbReference type="GO" id="GO:0005829">
    <property type="term" value="C:cytosol"/>
    <property type="evidence" value="ECO:0007669"/>
    <property type="project" value="TreeGrafter"/>
</dbReference>
<feature type="binding site" evidence="3">
    <location>
        <begin position="45"/>
        <end position="48"/>
    </location>
    <ligand>
        <name>substrate</name>
    </ligand>
</feature>
<dbReference type="EMBL" id="JMPR01000039">
    <property type="protein sequence ID" value="KFD18156.1"/>
    <property type="molecule type" value="Genomic_DNA"/>
</dbReference>
<protein>
    <recommendedName>
        <fullName evidence="3">Methylglyoxal synthase</fullName>
        <shortName evidence="3">MGS</shortName>
        <ecNumber evidence="3">4.2.3.3</ecNumber>
    </recommendedName>
</protein>
<evidence type="ECO:0000256" key="4">
    <source>
        <dbReference type="PIRSR" id="PIRSR006614-1"/>
    </source>
</evidence>
<comment type="similarity">
    <text evidence="1 3">Belongs to the methylglyoxal synthase family.</text>
</comment>
<evidence type="ECO:0000259" key="5">
    <source>
        <dbReference type="PROSITE" id="PS51855"/>
    </source>
</evidence>
<evidence type="ECO:0000256" key="2">
    <source>
        <dbReference type="ARBA" id="ARBA00023239"/>
    </source>
</evidence>
<feature type="binding site" evidence="3">
    <location>
        <position position="19"/>
    </location>
    <ligand>
        <name>substrate</name>
    </ligand>
</feature>
<feature type="domain" description="MGS-like" evidence="5">
    <location>
        <begin position="6"/>
        <end position="159"/>
    </location>
</feature>
<dbReference type="OrthoDB" id="9787147at2"/>
<dbReference type="InterPro" id="IPR036914">
    <property type="entry name" value="MGS-like_dom_sf"/>
</dbReference>
<dbReference type="PROSITE" id="PS01335">
    <property type="entry name" value="METHYLGLYOXAL_SYNTH"/>
    <property type="match status" value="1"/>
</dbReference>
<evidence type="ECO:0000313" key="6">
    <source>
        <dbReference type="EMBL" id="KFD18156.1"/>
    </source>
</evidence>
<dbReference type="SMART" id="SM00851">
    <property type="entry name" value="MGS"/>
    <property type="match status" value="1"/>
</dbReference>
<evidence type="ECO:0000313" key="7">
    <source>
        <dbReference type="Proteomes" id="UP000028602"/>
    </source>
</evidence>
<dbReference type="InterPro" id="IPR018148">
    <property type="entry name" value="Methylglyoxal_synth_AS"/>
</dbReference>
<dbReference type="InterPro" id="IPR004363">
    <property type="entry name" value="Methylgl_synth"/>
</dbReference>
<dbReference type="InterPro" id="IPR011607">
    <property type="entry name" value="MGS-like_dom"/>
</dbReference>
<comment type="catalytic activity">
    <reaction evidence="3">
        <text>dihydroxyacetone phosphate = methylglyoxal + phosphate</text>
        <dbReference type="Rhea" id="RHEA:17937"/>
        <dbReference type="ChEBI" id="CHEBI:17158"/>
        <dbReference type="ChEBI" id="CHEBI:43474"/>
        <dbReference type="ChEBI" id="CHEBI:57642"/>
        <dbReference type="EC" id="4.2.3.3"/>
    </reaction>
</comment>
<dbReference type="AlphaFoldDB" id="A0A085JCG0"/>
<dbReference type="GO" id="GO:0019242">
    <property type="term" value="P:methylglyoxal biosynthetic process"/>
    <property type="evidence" value="ECO:0007669"/>
    <property type="project" value="UniProtKB-UniRule"/>
</dbReference>
<comment type="caution">
    <text evidence="6">The sequence shown here is derived from an EMBL/GenBank/DDBJ whole genome shotgun (WGS) entry which is preliminary data.</text>
</comment>
<comment type="function">
    <text evidence="3">Catalyzes the formation of methylglyoxal from dihydroxyacetone phosphate.</text>
</comment>
<accession>A0A085JCG0</accession>
<feature type="active site" description="Proton donor/acceptor" evidence="3 4">
    <location>
        <position position="71"/>
    </location>
</feature>
<proteinExistence type="inferred from homology"/>
<dbReference type="CDD" id="cd01422">
    <property type="entry name" value="MGS"/>
    <property type="match status" value="1"/>
</dbReference>
<dbReference type="RefSeq" id="WP_025902812.1">
    <property type="nucleotide sequence ID" value="NZ_ATMJ01000046.1"/>
</dbReference>
<dbReference type="GO" id="GO:0008929">
    <property type="term" value="F:methylglyoxal synthase activity"/>
    <property type="evidence" value="ECO:0007669"/>
    <property type="project" value="UniProtKB-UniRule"/>
</dbReference>